<feature type="domain" description="SUI1" evidence="1">
    <location>
        <begin position="482"/>
        <end position="556"/>
    </location>
</feature>
<reference evidence="2 4" key="1">
    <citation type="journal article" date="2006" name="Proc. Natl. Acad. Sci. U.S.A.">
        <title>Genome analysis of the smallest free-living eukaryote Ostreococcus tauri unveils many unique features.</title>
        <authorList>
            <person name="Derelle E."/>
            <person name="Ferraz C."/>
            <person name="Rombauts S."/>
            <person name="Rouze P."/>
            <person name="Worden A.Z."/>
            <person name="Robbens S."/>
            <person name="Partensky F."/>
            <person name="Degroeve S."/>
            <person name="Echeynie S."/>
            <person name="Cooke R."/>
            <person name="Saeys Y."/>
            <person name="Wuyts J."/>
            <person name="Jabbari K."/>
            <person name="Bowler C."/>
            <person name="Panaud O."/>
            <person name="Piegu B."/>
            <person name="Ball S.G."/>
            <person name="Ral J.-P."/>
            <person name="Bouget F.-Y."/>
            <person name="Piganeau G."/>
            <person name="De Baets B."/>
            <person name="Picard A."/>
            <person name="Delseny M."/>
            <person name="Demaille J."/>
            <person name="Van de Peer Y."/>
            <person name="Moreau H."/>
        </authorList>
    </citation>
    <scope>NUCLEOTIDE SEQUENCE [LARGE SCALE GENOMIC DNA]</scope>
    <source>
        <strain evidence="2 4">OTTH0595</strain>
    </source>
</reference>
<dbReference type="InterPro" id="IPR036877">
    <property type="entry name" value="SUI1_dom_sf"/>
</dbReference>
<dbReference type="PROSITE" id="PS50890">
    <property type="entry name" value="PUA"/>
    <property type="match status" value="1"/>
</dbReference>
<accession>A0A454XXC7</accession>
<reference evidence="2" key="2">
    <citation type="journal article" date="2014" name="BMC Genomics">
        <title>An improved genome of the model marine alga Ostreococcus tauri unfolds by assessing Illumina de novo assemblies.</title>
        <authorList>
            <person name="Blanc-Mathieu R."/>
            <person name="Verhelst B."/>
            <person name="Derelle E."/>
            <person name="Rombauts S."/>
            <person name="Bouget F.Y."/>
            <person name="Carre I."/>
            <person name="Chateau A."/>
            <person name="Eyre-Walker A."/>
            <person name="Grimsley N."/>
            <person name="Moreau H."/>
            <person name="Piegu B."/>
            <person name="Rivals E."/>
            <person name="Schackwitz W."/>
            <person name="Van de Peer Y."/>
            <person name="Piganeau G."/>
        </authorList>
    </citation>
    <scope>NUCLEOTIDE SEQUENCE</scope>
    <source>
        <strain evidence="2">RCC4221</strain>
    </source>
</reference>
<dbReference type="Proteomes" id="UP000009170">
    <property type="component" value="Unassembled WGS sequence"/>
</dbReference>
<dbReference type="OrthoDB" id="199771at2759"/>
<dbReference type="EMBL" id="KZ155838">
    <property type="protein sequence ID" value="OUS42866.1"/>
    <property type="molecule type" value="Genomic_DNA"/>
</dbReference>
<evidence type="ECO:0000259" key="1">
    <source>
        <dbReference type="PROSITE" id="PS50296"/>
    </source>
</evidence>
<dbReference type="InterPro" id="IPR001950">
    <property type="entry name" value="SUI1"/>
</dbReference>
<evidence type="ECO:0000313" key="4">
    <source>
        <dbReference type="Proteomes" id="UP000009170"/>
    </source>
</evidence>
<dbReference type="InterPro" id="IPR015947">
    <property type="entry name" value="PUA-like_sf"/>
</dbReference>
<gene>
    <name evidence="3" type="ORF">BE221DRAFT_201738</name>
    <name evidence="2" type="ORF">OT_ostta01g00970</name>
</gene>
<accession>Q01GY6</accession>
<sequence>MSTHEAIFFKTKPKTAAPTKLGGVDLKRLRVDAERALARAEAKTLDALLQKSSTLECVKMTNKAIVYLIDGVPMFFDATGRGDGVYPSVYALWRLGSASGLRRARTHSAVSPKILNGASLMLPGLVIDTAFEEWESNEIVEIGIVDGSDAFAVGITACSSAEARASGMKGVGVTLVHAYGDACWALGDKSSPSKSFSTSRIYPDGEDAPVEVTRPPTEKIEEKLRALNVAEDEANGELEFDVSTPDKMDAMFERCFAMGLNKVTDAELPMRCETFYANFVLPSRPEGVQLDLKHSTFKKQAKLFHVMEKKVGIIKTKLVHKIENVASVNREHALLAKYAVNTETSDACGDEAATPAISLTAATIDVSKAYRASTMYRPIFGEQALQNKDRLYSKSEARVALGAYVKEHGLGDGSPGSEIKLDLLLGKELFNKKEEWYGTDKSYPIDDLFDRLMGKLQPHTIVRSTRDGETLEYVKKGSIKPIHIKAEDRGRRKYITRVSGLESFCISPEDFSLVLKREFSAAVSIEDLPGKQEHGKELSIQGHVVIQLCDLLRVKLGVPAKYIDAQN</sequence>
<dbReference type="CDD" id="cd11608">
    <property type="entry name" value="eIF2D_C"/>
    <property type="match status" value="1"/>
</dbReference>
<dbReference type="PANTHER" id="PTHR12217">
    <property type="entry name" value="EUKARYOTIC TRANSLATION INITIATION FACTOR 2D"/>
    <property type="match status" value="1"/>
</dbReference>
<evidence type="ECO:0000313" key="2">
    <source>
        <dbReference type="EMBL" id="CAL50008.1"/>
    </source>
</evidence>
<dbReference type="InterPro" id="IPR039757">
    <property type="entry name" value="EIF2D"/>
</dbReference>
<dbReference type="GO" id="GO:0003743">
    <property type="term" value="F:translation initiation factor activity"/>
    <property type="evidence" value="ECO:0007669"/>
    <property type="project" value="InterPro"/>
</dbReference>
<dbReference type="InterPro" id="IPR039759">
    <property type="entry name" value="eIF2D_SUI1"/>
</dbReference>
<dbReference type="FunCoup" id="Q01GY6">
    <property type="interactions" value="1677"/>
</dbReference>
<accession>A0A1Y5HZY6</accession>
<dbReference type="OMA" id="MFLKPYR"/>
<dbReference type="GeneID" id="9835020"/>
<dbReference type="InterPro" id="IPR057429">
    <property type="entry name" value="WH_eIF2D"/>
</dbReference>
<organism evidence="2 4">
    <name type="scientific">Ostreococcus tauri</name>
    <name type="common">Marine green alga</name>
    <dbReference type="NCBI Taxonomy" id="70448"/>
    <lineage>
        <taxon>Eukaryota</taxon>
        <taxon>Viridiplantae</taxon>
        <taxon>Chlorophyta</taxon>
        <taxon>Mamiellophyceae</taxon>
        <taxon>Mamiellales</taxon>
        <taxon>Bathycoccaceae</taxon>
        <taxon>Ostreococcus</taxon>
    </lineage>
</organism>
<dbReference type="KEGG" id="ota:OT_ostta01g00970"/>
<dbReference type="AlphaFoldDB" id="Q01GY6"/>
<dbReference type="CDD" id="cd21156">
    <property type="entry name" value="PUA_eIF2d-like"/>
    <property type="match status" value="1"/>
</dbReference>
<protein>
    <submittedName>
        <fullName evidence="2">Pseudouridine synthase/archaeosine transglycosylase</fullName>
    </submittedName>
</protein>
<name>Q01GY6_OSTTA</name>
<dbReference type="PANTHER" id="PTHR12217:SF4">
    <property type="entry name" value="EUKARYOTIC TRANSLATION INITIATION FACTOR 2D"/>
    <property type="match status" value="1"/>
</dbReference>
<reference evidence="3" key="3">
    <citation type="submission" date="2017-04" db="EMBL/GenBank/DDBJ databases">
        <title>Population genomics of picophytoplankton unveils novel chromosome hypervariability.</title>
        <authorList>
            <consortium name="DOE Joint Genome Institute"/>
            <person name="Blanc-Mathieu R."/>
            <person name="Krasovec M."/>
            <person name="Hebrard M."/>
            <person name="Yau S."/>
            <person name="Desgranges E."/>
            <person name="Martin J."/>
            <person name="Schackwitz W."/>
            <person name="Kuo A."/>
            <person name="Salin G."/>
            <person name="Donnadieu C."/>
            <person name="Desdevises Y."/>
            <person name="Sanchez-Ferandin S."/>
            <person name="Moreau H."/>
            <person name="Rivals E."/>
            <person name="Grigoriev I.V."/>
            <person name="Grimsley N."/>
            <person name="Eyre-Walker A."/>
            <person name="Piganeau G."/>
        </authorList>
    </citation>
    <scope>NUCLEOTIDE SEQUENCE [LARGE SCALE GENOMIC DNA]</scope>
    <source>
        <strain evidence="3">RCC 1115</strain>
    </source>
</reference>
<dbReference type="Pfam" id="PF25304">
    <property type="entry name" value="WHD_eIF2D"/>
    <property type="match status" value="1"/>
</dbReference>
<dbReference type="InParanoid" id="Q01GY6"/>
<dbReference type="Pfam" id="PF26292">
    <property type="entry name" value="PUA_elF2D"/>
    <property type="match status" value="1"/>
</dbReference>
<keyword evidence="4" id="KW-1185">Reference proteome</keyword>
<evidence type="ECO:0000313" key="3">
    <source>
        <dbReference type="EMBL" id="OUS42866.1"/>
    </source>
</evidence>
<dbReference type="PROSITE" id="PS50296">
    <property type="entry name" value="SUI1"/>
    <property type="match status" value="1"/>
</dbReference>
<dbReference type="RefSeq" id="XP_003074156.1">
    <property type="nucleotide sequence ID" value="XM_003074110.1"/>
</dbReference>
<dbReference type="GO" id="GO:0001731">
    <property type="term" value="P:formation of translation preinitiation complex"/>
    <property type="evidence" value="ECO:0007669"/>
    <property type="project" value="InterPro"/>
</dbReference>
<dbReference type="SUPFAM" id="SSF88697">
    <property type="entry name" value="PUA domain-like"/>
    <property type="match status" value="1"/>
</dbReference>
<dbReference type="EMBL" id="CAID01000001">
    <property type="protein sequence ID" value="CAL50008.1"/>
    <property type="molecule type" value="Genomic_DNA"/>
</dbReference>
<dbReference type="Pfam" id="PF17832">
    <property type="entry name" value="Pre-PUA"/>
    <property type="match status" value="1"/>
</dbReference>
<dbReference type="Proteomes" id="UP000195557">
    <property type="component" value="Unassembled WGS sequence"/>
</dbReference>
<dbReference type="Gene3D" id="3.10.400.20">
    <property type="match status" value="1"/>
</dbReference>
<dbReference type="Gene3D" id="3.30.780.10">
    <property type="entry name" value="SUI1-like domain"/>
    <property type="match status" value="1"/>
</dbReference>
<dbReference type="Pfam" id="PF01253">
    <property type="entry name" value="SUI1"/>
    <property type="match status" value="1"/>
</dbReference>
<proteinExistence type="predicted"/>
<dbReference type="SUPFAM" id="SSF55159">
    <property type="entry name" value="eIF1-like"/>
    <property type="match status" value="1"/>
</dbReference>
<dbReference type="InterPro" id="IPR048248">
    <property type="entry name" value="PUA_eIF2d-like"/>
</dbReference>
<dbReference type="STRING" id="70448.Q01GY6"/>
<dbReference type="InterPro" id="IPR041366">
    <property type="entry name" value="Pre-PUA"/>
</dbReference>